<gene>
    <name evidence="1" type="ORF">N4G40_13930</name>
</gene>
<reference evidence="2" key="1">
    <citation type="submission" date="2023-07" db="EMBL/GenBank/DDBJ databases">
        <title>Structural and functional analysis of rice phyllospheric bacteria for their antimicrobial properties and defense elicitation against blast disease.</title>
        <authorList>
            <person name="Sahu K.P."/>
            <person name="Asharani P."/>
            <person name="Kumar M."/>
            <person name="Reddy B."/>
            <person name="Kumar A."/>
        </authorList>
    </citation>
    <scope>NUCLEOTIDE SEQUENCE [LARGE SCALE GENOMIC DNA]</scope>
    <source>
        <strain evidence="2">OsEp_Plm_30P10</strain>
    </source>
</reference>
<sequence length="222" mass="25679">MQNTTPVNPQLYAIEGVFVTQQQLKKTRRYKGIIDEAQKRAKKIIRDAEKHASALKEQGYQQGVEQGVLYCLPHIATFIAETCRVNQRHHETMRDDVRKKITQLACDAELIHALVQRWQAMYPKIKQHKVTIRLPTHWRHIEQRLSSLLITQGVLVDIEGSESDVLQIKAGDHVLRLLVEPFAQQFCAEMNSLNTHSRSLHAQLSQRIRNDIAQLFMSNEEK</sequence>
<dbReference type="EMBL" id="JAOBTT010000001">
    <property type="protein sequence ID" value="MDZ7279359.1"/>
    <property type="molecule type" value="Genomic_DNA"/>
</dbReference>
<accession>A0ABU5LHE7</accession>
<dbReference type="Proteomes" id="UP001288620">
    <property type="component" value="Unassembled WGS sequence"/>
</dbReference>
<evidence type="ECO:0008006" key="3">
    <source>
        <dbReference type="Google" id="ProtNLM"/>
    </source>
</evidence>
<organism evidence="1 2">
    <name type="scientific">Pantoea eucrina</name>
    <dbReference type="NCBI Taxonomy" id="472693"/>
    <lineage>
        <taxon>Bacteria</taxon>
        <taxon>Pseudomonadati</taxon>
        <taxon>Pseudomonadota</taxon>
        <taxon>Gammaproteobacteria</taxon>
        <taxon>Enterobacterales</taxon>
        <taxon>Erwiniaceae</taxon>
        <taxon>Pantoea</taxon>
    </lineage>
</organism>
<proteinExistence type="predicted"/>
<comment type="caution">
    <text evidence="1">The sequence shown here is derived from an EMBL/GenBank/DDBJ whole genome shotgun (WGS) entry which is preliminary data.</text>
</comment>
<keyword evidence="2" id="KW-1185">Reference proteome</keyword>
<protein>
    <recommendedName>
        <fullName evidence="3">Oxygen-regulated invasion protein OrgB</fullName>
    </recommendedName>
</protein>
<evidence type="ECO:0000313" key="2">
    <source>
        <dbReference type="Proteomes" id="UP001288620"/>
    </source>
</evidence>
<dbReference type="RefSeq" id="WP_322543216.1">
    <property type="nucleotide sequence ID" value="NZ_JAOBTT010000001.1"/>
</dbReference>
<name>A0ABU5LHE7_9GAMM</name>
<evidence type="ECO:0000313" key="1">
    <source>
        <dbReference type="EMBL" id="MDZ7279359.1"/>
    </source>
</evidence>